<protein>
    <recommendedName>
        <fullName evidence="3">Aromatic amino acid aminotransferase</fullName>
    </recommendedName>
</protein>
<sequence>MKATFPMFETMRPPAPDSLMEVGRLFGADMRAEKIDLGVGTYRDGEGRIKVMAAVKQAEERQLKSQMGKGYLGPGGDQLYCERLMEALFPGLCCKNREA</sequence>
<gene>
    <name evidence="1" type="ORF">AL00_18650</name>
</gene>
<reference evidence="1 2" key="1">
    <citation type="submission" date="2014-05" db="EMBL/GenBank/DDBJ databases">
        <title>Genome Announcement of Sphingobium lucknowense F2.</title>
        <authorList>
            <person name="Lal R."/>
            <person name="Negi V."/>
            <person name="Lata P."/>
            <person name="Sangwan N."/>
            <person name="Gupta S.K."/>
            <person name="Rao D.L.N."/>
            <person name="Das S."/>
        </authorList>
    </citation>
    <scope>NUCLEOTIDE SEQUENCE [LARGE SCALE GENOMIC DNA]</scope>
    <source>
        <strain evidence="1 2">F2</strain>
    </source>
</reference>
<evidence type="ECO:0008006" key="3">
    <source>
        <dbReference type="Google" id="ProtNLM"/>
    </source>
</evidence>
<organism evidence="1 2">
    <name type="scientific">Sphingobium indicum F2</name>
    <dbReference type="NCBI Taxonomy" id="1450518"/>
    <lineage>
        <taxon>Bacteria</taxon>
        <taxon>Pseudomonadati</taxon>
        <taxon>Pseudomonadota</taxon>
        <taxon>Alphaproteobacteria</taxon>
        <taxon>Sphingomonadales</taxon>
        <taxon>Sphingomonadaceae</taxon>
        <taxon>Sphingobium</taxon>
    </lineage>
</organism>
<dbReference type="InterPro" id="IPR015424">
    <property type="entry name" value="PyrdxlP-dep_Trfase"/>
</dbReference>
<dbReference type="AlphaFoldDB" id="A0A8E0WPK0"/>
<evidence type="ECO:0000313" key="1">
    <source>
        <dbReference type="EMBL" id="KER34924.1"/>
    </source>
</evidence>
<proteinExistence type="predicted"/>
<comment type="caution">
    <text evidence="1">The sequence shown here is derived from an EMBL/GenBank/DDBJ whole genome shotgun (WGS) entry which is preliminary data.</text>
</comment>
<accession>A0A8E0WPK0</accession>
<dbReference type="Gene3D" id="3.90.1150.10">
    <property type="entry name" value="Aspartate Aminotransferase, domain 1"/>
    <property type="match status" value="1"/>
</dbReference>
<dbReference type="Proteomes" id="UP000028135">
    <property type="component" value="Unassembled WGS sequence"/>
</dbReference>
<name>A0A8E0WPK0_9SPHN</name>
<evidence type="ECO:0000313" key="2">
    <source>
        <dbReference type="Proteomes" id="UP000028135"/>
    </source>
</evidence>
<dbReference type="EMBL" id="JANF02000089">
    <property type="protein sequence ID" value="KER34924.1"/>
    <property type="molecule type" value="Genomic_DNA"/>
</dbReference>
<dbReference type="InterPro" id="IPR015422">
    <property type="entry name" value="PyrdxlP-dep_Trfase_small"/>
</dbReference>
<dbReference type="SUPFAM" id="SSF53383">
    <property type="entry name" value="PLP-dependent transferases"/>
    <property type="match status" value="1"/>
</dbReference>